<feature type="domain" description="DUF6036" evidence="1">
    <location>
        <begin position="22"/>
        <end position="134"/>
    </location>
</feature>
<evidence type="ECO:0000313" key="3">
    <source>
        <dbReference type="Proteomes" id="UP001165580"/>
    </source>
</evidence>
<dbReference type="EMBL" id="JANTEZ010000001">
    <property type="protein sequence ID" value="MCS5713505.1"/>
    <property type="molecule type" value="Genomic_DNA"/>
</dbReference>
<dbReference type="InterPro" id="IPR045792">
    <property type="entry name" value="DUF6036"/>
</dbReference>
<sequence length="181" mass="19975">MTSSRLFTAAELRALLDGLGERIQRRGESVEAYLVGGAAMAIGLGSRRATEDIDGVFRPAGVVEEEARLMAREHGLPEHWINQRAFAFMNFEIDDDEASSLELDGLTIRLASPRFLLAMKMAAGRLKDRDDIVALIRHLGITDPDEVVDITFEVFGEDGVTLTDSRESVRLQAAEMIRLAT</sequence>
<evidence type="ECO:0000259" key="1">
    <source>
        <dbReference type="Pfam" id="PF19502"/>
    </source>
</evidence>
<accession>A0ABT2GDZ5</accession>
<dbReference type="Proteomes" id="UP001165580">
    <property type="component" value="Unassembled WGS sequence"/>
</dbReference>
<keyword evidence="3" id="KW-1185">Reference proteome</keyword>
<comment type="caution">
    <text evidence="2">The sequence shown here is derived from an EMBL/GenBank/DDBJ whole genome shotgun (WGS) entry which is preliminary data.</text>
</comment>
<proteinExistence type="predicted"/>
<gene>
    <name evidence="2" type="ORF">NVV95_02935</name>
</gene>
<protein>
    <submittedName>
        <fullName evidence="2">DUF6036 family nucleotidyltransferase</fullName>
    </submittedName>
</protein>
<dbReference type="RefSeq" id="WP_259485035.1">
    <property type="nucleotide sequence ID" value="NZ_JANTEZ010000001.1"/>
</dbReference>
<evidence type="ECO:0000313" key="2">
    <source>
        <dbReference type="EMBL" id="MCS5713505.1"/>
    </source>
</evidence>
<name>A0ABT2GDZ5_9MICO</name>
<dbReference type="Pfam" id="PF19502">
    <property type="entry name" value="DUF6036"/>
    <property type="match status" value="1"/>
</dbReference>
<reference evidence="2" key="1">
    <citation type="submission" date="2022-08" db="EMBL/GenBank/DDBJ databases">
        <authorList>
            <person name="Deng Y."/>
            <person name="Han X.-F."/>
            <person name="Zhang Y.-Q."/>
        </authorList>
    </citation>
    <scope>NUCLEOTIDE SEQUENCE</scope>
    <source>
        <strain evidence="2">CPCC 205716</strain>
    </source>
</reference>
<organism evidence="2 3">
    <name type="scientific">Herbiconiux gentiana</name>
    <dbReference type="NCBI Taxonomy" id="2970912"/>
    <lineage>
        <taxon>Bacteria</taxon>
        <taxon>Bacillati</taxon>
        <taxon>Actinomycetota</taxon>
        <taxon>Actinomycetes</taxon>
        <taxon>Micrococcales</taxon>
        <taxon>Microbacteriaceae</taxon>
        <taxon>Herbiconiux</taxon>
    </lineage>
</organism>